<dbReference type="Gene3D" id="3.20.20.370">
    <property type="entry name" value="Glycoside hydrolase/deacetylase"/>
    <property type="match status" value="1"/>
</dbReference>
<comment type="pathway">
    <text evidence="2 10">Glycan degradation; xylan degradation.</text>
</comment>
<evidence type="ECO:0000256" key="10">
    <source>
        <dbReference type="PROSITE-ProRule" id="PRU01097"/>
    </source>
</evidence>
<evidence type="ECO:0000313" key="18">
    <source>
        <dbReference type="Proteomes" id="UP000239720"/>
    </source>
</evidence>
<dbReference type="CDD" id="cd04084">
    <property type="entry name" value="CBM6_xylanase-like"/>
    <property type="match status" value="1"/>
</dbReference>
<dbReference type="Gene3D" id="2.60.120.180">
    <property type="match status" value="1"/>
</dbReference>
<evidence type="ECO:0000256" key="3">
    <source>
        <dbReference type="ARBA" id="ARBA00012590"/>
    </source>
</evidence>
<dbReference type="UniPathway" id="UPA00114"/>
<dbReference type="SUPFAM" id="SSF88713">
    <property type="entry name" value="Glycoside hydrolase/deacetylase"/>
    <property type="match status" value="1"/>
</dbReference>
<dbReference type="CDD" id="cd10954">
    <property type="entry name" value="CE4_CtAXE_like"/>
    <property type="match status" value="1"/>
</dbReference>
<proteinExistence type="inferred from homology"/>
<evidence type="ECO:0000256" key="12">
    <source>
        <dbReference type="SAM" id="SignalP"/>
    </source>
</evidence>
<dbReference type="InterPro" id="IPR011330">
    <property type="entry name" value="Glyco_hydro/deAcase_b/a-brl"/>
</dbReference>
<dbReference type="GO" id="GO:0016810">
    <property type="term" value="F:hydrolase activity, acting on carbon-nitrogen (but not peptide) bonds"/>
    <property type="evidence" value="ECO:0007669"/>
    <property type="project" value="InterPro"/>
</dbReference>
<dbReference type="GO" id="GO:0031176">
    <property type="term" value="F:endo-1,4-beta-xylanase activity"/>
    <property type="evidence" value="ECO:0007669"/>
    <property type="project" value="UniProtKB-UniRule"/>
</dbReference>
<dbReference type="InterPro" id="IPR006584">
    <property type="entry name" value="Cellulose-bd_IV"/>
</dbReference>
<feature type="domain" description="CBM6" evidence="13">
    <location>
        <begin position="260"/>
        <end position="381"/>
    </location>
</feature>
<dbReference type="InterPro" id="IPR008979">
    <property type="entry name" value="Galactose-bd-like_sf"/>
</dbReference>
<feature type="chain" id="PRO_5015484921" description="endo-1,4-beta-xylanase" evidence="12">
    <location>
        <begin position="26"/>
        <end position="689"/>
    </location>
</feature>
<name>A0A2S8R958_9FIRM</name>
<dbReference type="Proteomes" id="UP000239720">
    <property type="component" value="Unassembled WGS sequence"/>
</dbReference>
<keyword evidence="6 10" id="KW-0378">Hydrolase</keyword>
<evidence type="ECO:0000256" key="6">
    <source>
        <dbReference type="ARBA" id="ARBA00022801"/>
    </source>
</evidence>
<feature type="domain" description="GH11" evidence="15">
    <location>
        <begin position="27"/>
        <end position="221"/>
    </location>
</feature>
<protein>
    <recommendedName>
        <fullName evidence="3 10">endo-1,4-beta-xylanase</fullName>
        <ecNumber evidence="3 10">3.2.1.8</ecNumber>
    </recommendedName>
</protein>
<evidence type="ECO:0000259" key="16">
    <source>
        <dbReference type="PROSITE" id="PS51766"/>
    </source>
</evidence>
<dbReference type="PROSITE" id="PS00776">
    <property type="entry name" value="GH11_1"/>
    <property type="match status" value="1"/>
</dbReference>
<evidence type="ECO:0000256" key="2">
    <source>
        <dbReference type="ARBA" id="ARBA00004851"/>
    </source>
</evidence>
<dbReference type="SUPFAM" id="SSF49785">
    <property type="entry name" value="Galactose-binding domain-like"/>
    <property type="match status" value="1"/>
</dbReference>
<dbReference type="Pfam" id="PF03422">
    <property type="entry name" value="CBM_6"/>
    <property type="match status" value="1"/>
</dbReference>
<keyword evidence="5 12" id="KW-0732">Signal</keyword>
<dbReference type="InterPro" id="IPR002105">
    <property type="entry name" value="Dockerin_1_rpt"/>
</dbReference>
<feature type="signal peptide" evidence="12">
    <location>
        <begin position="1"/>
        <end position="25"/>
    </location>
</feature>
<feature type="compositionally biased region" description="Pro residues" evidence="11">
    <location>
        <begin position="467"/>
        <end position="481"/>
    </location>
</feature>
<feature type="domain" description="Dockerin" evidence="16">
    <location>
        <begin position="394"/>
        <end position="461"/>
    </location>
</feature>
<dbReference type="InterPro" id="IPR016134">
    <property type="entry name" value="Dockerin_dom"/>
</dbReference>
<evidence type="ECO:0000259" key="15">
    <source>
        <dbReference type="PROSITE" id="PS51761"/>
    </source>
</evidence>
<keyword evidence="4 10" id="KW-0858">Xylan degradation</keyword>
<dbReference type="OrthoDB" id="9806342at2"/>
<feature type="region of interest" description="Disordered" evidence="11">
    <location>
        <begin position="230"/>
        <end position="254"/>
    </location>
</feature>
<comment type="similarity">
    <text evidence="10">Belongs to the glycosyl hydrolase 11 (cellulase G) family.</text>
</comment>
<keyword evidence="7 10" id="KW-0119">Carbohydrate metabolism</keyword>
<reference evidence="17 18" key="1">
    <citation type="journal article" date="2018" name="Syst. Appl. Microbiol.">
        <title>Characterization and high-quality draft genome sequence of Herbivorax saccincola A7, an anaerobic, alkaliphilic, thermophilic, cellulolytic, and xylanolytic bacterium.</title>
        <authorList>
            <person name="Aikawa S."/>
            <person name="Baramee S."/>
            <person name="Sermsathanaswadi J."/>
            <person name="Thianheng P."/>
            <person name="Tachaapaikoon C."/>
            <person name="Shikata A."/>
            <person name="Waeonukul R."/>
            <person name="Pason P."/>
            <person name="Ratanakhanokchai K."/>
            <person name="Kosugi A."/>
        </authorList>
    </citation>
    <scope>NUCLEOTIDE SEQUENCE [LARGE SCALE GENOMIC DNA]</scope>
    <source>
        <strain evidence="17 18">A7</strain>
    </source>
</reference>
<dbReference type="PROSITE" id="PS51175">
    <property type="entry name" value="CBM6"/>
    <property type="match status" value="1"/>
</dbReference>
<evidence type="ECO:0000256" key="1">
    <source>
        <dbReference type="ARBA" id="ARBA00000681"/>
    </source>
</evidence>
<organism evidence="17 18">
    <name type="scientific">Acetivibrio saccincola</name>
    <dbReference type="NCBI Taxonomy" id="1677857"/>
    <lineage>
        <taxon>Bacteria</taxon>
        <taxon>Bacillati</taxon>
        <taxon>Bacillota</taxon>
        <taxon>Clostridia</taxon>
        <taxon>Eubacteriales</taxon>
        <taxon>Oscillospiraceae</taxon>
        <taxon>Acetivibrio</taxon>
    </lineage>
</organism>
<dbReference type="CDD" id="cd14256">
    <property type="entry name" value="Dockerin_I"/>
    <property type="match status" value="1"/>
</dbReference>
<comment type="caution">
    <text evidence="17">The sequence shown here is derived from an EMBL/GenBank/DDBJ whole genome shotgun (WGS) entry which is preliminary data.</text>
</comment>
<keyword evidence="9 10" id="KW-0624">Polysaccharide degradation</keyword>
<dbReference type="Pfam" id="PF01522">
    <property type="entry name" value="Polysacc_deac_1"/>
    <property type="match status" value="1"/>
</dbReference>
<feature type="active site" description="Nucleophile" evidence="10">
    <location>
        <position position="118"/>
    </location>
</feature>
<dbReference type="AlphaFoldDB" id="A0A2S8R958"/>
<evidence type="ECO:0000256" key="7">
    <source>
        <dbReference type="ARBA" id="ARBA00023277"/>
    </source>
</evidence>
<dbReference type="Gene3D" id="1.10.1330.10">
    <property type="entry name" value="Dockerin domain"/>
    <property type="match status" value="1"/>
</dbReference>
<dbReference type="PANTHER" id="PTHR46828:SF2">
    <property type="entry name" value="ENDO-1,4-BETA-XYLANASE A-RELATED"/>
    <property type="match status" value="1"/>
</dbReference>
<accession>A0A2S8R958</accession>
<evidence type="ECO:0000259" key="13">
    <source>
        <dbReference type="PROSITE" id="PS51175"/>
    </source>
</evidence>
<feature type="active site" description="Proton donor" evidence="10">
    <location>
        <position position="208"/>
    </location>
</feature>
<dbReference type="GO" id="GO:0030246">
    <property type="term" value="F:carbohydrate binding"/>
    <property type="evidence" value="ECO:0007669"/>
    <property type="project" value="InterPro"/>
</dbReference>
<gene>
    <name evidence="17" type="ORF">B9R14_05855</name>
</gene>
<dbReference type="InterPro" id="IPR018208">
    <property type="entry name" value="GH11_AS_1"/>
</dbReference>
<dbReference type="PROSITE" id="PS51677">
    <property type="entry name" value="NODB"/>
    <property type="match status" value="1"/>
</dbReference>
<dbReference type="EC" id="3.2.1.8" evidence="3 10"/>
<dbReference type="InterPro" id="IPR005084">
    <property type="entry name" value="CBM6"/>
</dbReference>
<evidence type="ECO:0000256" key="5">
    <source>
        <dbReference type="ARBA" id="ARBA00022729"/>
    </source>
</evidence>
<dbReference type="InterPro" id="IPR013320">
    <property type="entry name" value="ConA-like_dom_sf"/>
</dbReference>
<dbReference type="InterPro" id="IPR013319">
    <property type="entry name" value="GH11/12"/>
</dbReference>
<evidence type="ECO:0000256" key="4">
    <source>
        <dbReference type="ARBA" id="ARBA00022651"/>
    </source>
</evidence>
<dbReference type="PRINTS" id="PR00911">
    <property type="entry name" value="GLHYDRLASE11"/>
</dbReference>
<sequence>MKQKATVLLAIIMCMTILVMPNVQARTVTSNEIGTHGGYDFEFWVDSGSGSMTLKDGGAFSCQWSNINNILFRKGRKFDQTKTHQQLGNIVVEYAADYRPNGNSYLCIYGWTVDPLVEYYIIESWGNWRPPGAQSKGMITVDGGTYDIYETTRVNQPSIIGTATFQQYWSVRTSKKTSGTVSVSQHFRAWESMGMKMGKMYEVATTVEGYQSSGSADVYKNVITIGGSIPNDPIDPVEPGGPGGSTMPENNGPNSRDAFSIIEAEEYNAYSSSSMEIIGTGNGEGIGYIESGNTLTFKNINFGSGASKFTAYVASDVENPTTIDIRIGSSTGTRIGSLQVGSTGGWNDYTELSTNITSVTGVNDVVLVFSGPVNIDWFTFTKGGGSDPVPTQQPGIKFGDLNGDGIINSMDASILNRYILEVSTSIPNINAADLNGDGIINSMDVTLLGRYILEVIDRFPAEDIMPSPSPSPSPSPLPKPTVNPNSKLVALTFDDGPDNQLTARVLDKLDYYNVPATFFMIGQKINGSTAAIVKRVVDSGHEIGNHSWGYESLNNKSVNEIRKSVEDTNAVIMQYAGVKPNFFRPPNLATSPTMFQAIDLVFAGGITANDWDQSTTAQQRASMILNSVRDGSIILLHDVQPLPHPTPEALDIIIPELKRQGYEFVTLTDLFRLKGVPITPTNRMYNSVP</sequence>
<keyword evidence="8 10" id="KW-0326">Glycosidase</keyword>
<dbReference type="PROSITE" id="PS51766">
    <property type="entry name" value="DOCKERIN"/>
    <property type="match status" value="1"/>
</dbReference>
<dbReference type="Gene3D" id="2.60.120.260">
    <property type="entry name" value="Galactose-binding domain-like"/>
    <property type="match status" value="1"/>
</dbReference>
<comment type="catalytic activity">
    <reaction evidence="1 10">
        <text>Endohydrolysis of (1-&gt;4)-beta-D-xylosidic linkages in xylans.</text>
        <dbReference type="EC" id="3.2.1.8"/>
    </reaction>
</comment>
<evidence type="ECO:0000259" key="14">
    <source>
        <dbReference type="PROSITE" id="PS51677"/>
    </source>
</evidence>
<dbReference type="InterPro" id="IPR002509">
    <property type="entry name" value="NODB_dom"/>
</dbReference>
<dbReference type="PROSITE" id="PS00448">
    <property type="entry name" value="CLOS_CELLULOSOME_RPT"/>
    <property type="match status" value="1"/>
</dbReference>
<dbReference type="PROSITE" id="PS51761">
    <property type="entry name" value="GH11_3"/>
    <property type="match status" value="1"/>
</dbReference>
<feature type="domain" description="NodB homology" evidence="14">
    <location>
        <begin position="487"/>
        <end position="665"/>
    </location>
</feature>
<evidence type="ECO:0000256" key="11">
    <source>
        <dbReference type="SAM" id="MobiDB-lite"/>
    </source>
</evidence>
<dbReference type="Pfam" id="PF00457">
    <property type="entry name" value="Glyco_hydro_11"/>
    <property type="match status" value="1"/>
</dbReference>
<feature type="region of interest" description="Disordered" evidence="11">
    <location>
        <begin position="463"/>
        <end position="482"/>
    </location>
</feature>
<dbReference type="EMBL" id="NEMB01000003">
    <property type="protein sequence ID" value="PQQ66320.1"/>
    <property type="molecule type" value="Genomic_DNA"/>
</dbReference>
<dbReference type="Pfam" id="PF00404">
    <property type="entry name" value="Dockerin_1"/>
    <property type="match status" value="1"/>
</dbReference>
<dbReference type="InterPro" id="IPR033123">
    <property type="entry name" value="GH11_dom"/>
</dbReference>
<dbReference type="SUPFAM" id="SSF49899">
    <property type="entry name" value="Concanavalin A-like lectins/glucanases"/>
    <property type="match status" value="1"/>
</dbReference>
<evidence type="ECO:0000256" key="8">
    <source>
        <dbReference type="ARBA" id="ARBA00023295"/>
    </source>
</evidence>
<dbReference type="InterPro" id="IPR036439">
    <property type="entry name" value="Dockerin_dom_sf"/>
</dbReference>
<dbReference type="RefSeq" id="WP_105367795.1">
    <property type="nucleotide sequence ID" value="NZ_DAONOL010000019.1"/>
</dbReference>
<dbReference type="GO" id="GO:0045493">
    <property type="term" value="P:xylan catabolic process"/>
    <property type="evidence" value="ECO:0007669"/>
    <property type="project" value="UniProtKB-UniRule"/>
</dbReference>
<dbReference type="PANTHER" id="PTHR46828">
    <property type="entry name" value="ENDO-1,4-BETA-XYLANASE A-RELATED"/>
    <property type="match status" value="1"/>
</dbReference>
<dbReference type="SMART" id="SM00606">
    <property type="entry name" value="CBD_IV"/>
    <property type="match status" value="1"/>
</dbReference>
<dbReference type="SUPFAM" id="SSF63446">
    <property type="entry name" value="Type I dockerin domain"/>
    <property type="match status" value="1"/>
</dbReference>
<dbReference type="InterPro" id="IPR001137">
    <property type="entry name" value="Glyco_hydro_11"/>
</dbReference>
<evidence type="ECO:0000313" key="17">
    <source>
        <dbReference type="EMBL" id="PQQ66320.1"/>
    </source>
</evidence>
<evidence type="ECO:0000256" key="9">
    <source>
        <dbReference type="ARBA" id="ARBA00023326"/>
    </source>
</evidence>